<feature type="non-terminal residue" evidence="1">
    <location>
        <position position="250"/>
    </location>
</feature>
<accession>A0A3B1E513</accession>
<dbReference type="EMBL" id="UOGK01000497">
    <property type="protein sequence ID" value="VAX41155.1"/>
    <property type="molecule type" value="Genomic_DNA"/>
</dbReference>
<protein>
    <submittedName>
        <fullName evidence="1">Uncharacterized protein</fullName>
    </submittedName>
</protein>
<dbReference type="InterPro" id="IPR005128">
    <property type="entry name" value="Acetolactate_a_deCO2ase"/>
</dbReference>
<evidence type="ECO:0000313" key="1">
    <source>
        <dbReference type="EMBL" id="VAX41155.1"/>
    </source>
</evidence>
<dbReference type="GO" id="GO:0045151">
    <property type="term" value="P:acetoin biosynthetic process"/>
    <property type="evidence" value="ECO:0007669"/>
    <property type="project" value="InterPro"/>
</dbReference>
<dbReference type="UniPathway" id="UPA00626">
    <property type="reaction ID" value="UER00678"/>
</dbReference>
<proteinExistence type="predicted"/>
<dbReference type="SUPFAM" id="SSF117856">
    <property type="entry name" value="AF0104/ALDC/Ptd012-like"/>
    <property type="match status" value="1"/>
</dbReference>
<name>A0A3B1E513_9ZZZZ</name>
<reference evidence="1" key="1">
    <citation type="submission" date="2018-06" db="EMBL/GenBank/DDBJ databases">
        <authorList>
            <person name="Zhirakovskaya E."/>
        </authorList>
    </citation>
    <scope>NUCLEOTIDE SEQUENCE</scope>
</reference>
<gene>
    <name evidence="1" type="ORF">MNBD_PLANCTO03-1320</name>
</gene>
<dbReference type="AlphaFoldDB" id="A0A3B1E513"/>
<sequence>MRNHPRIAMTLCLASLLCVAGCDTPPTASPSQDTARPAVEQFGAMRAVMRQGQTESRISLAEAVAAPHAFAVGALEGLAGEIMIVDSEVWVSRPTDDGLEVTGPALIADDQATLLTLTHVANWHSVPIETAAEGDALESLIEQTAKAQGIDTTEPFPFLLEGRLTSLDIHVINGYCPIATDPATIDAQPWHLANTQPVDVVIVGFYAPDAAGVMTHHGTSVHAHAVLTIDGTTLTGHVDRFAVEPGMTLR</sequence>
<dbReference type="Pfam" id="PF03306">
    <property type="entry name" value="AAL_decarboxy"/>
    <property type="match status" value="1"/>
</dbReference>
<dbReference type="Gene3D" id="3.30.1330.80">
    <property type="entry name" value="Hypothetical protein, similar to alpha- acetolactate decarboxylase, domain 2"/>
    <property type="match status" value="2"/>
</dbReference>
<dbReference type="GO" id="GO:0047605">
    <property type="term" value="F:acetolactate decarboxylase activity"/>
    <property type="evidence" value="ECO:0007669"/>
    <property type="project" value="InterPro"/>
</dbReference>
<organism evidence="1">
    <name type="scientific">hydrothermal vent metagenome</name>
    <dbReference type="NCBI Taxonomy" id="652676"/>
    <lineage>
        <taxon>unclassified sequences</taxon>
        <taxon>metagenomes</taxon>
        <taxon>ecological metagenomes</taxon>
    </lineage>
</organism>